<evidence type="ECO:0000313" key="2">
    <source>
        <dbReference type="EMBL" id="AXK50187.1"/>
    </source>
</evidence>
<organism evidence="1 4">
    <name type="scientific">Eastern grey kangaroopox virus</name>
    <dbReference type="NCBI Taxonomy" id="2042482"/>
    <lineage>
        <taxon>Viruses</taxon>
        <taxon>Varidnaviria</taxon>
        <taxon>Bamfordvirae</taxon>
        <taxon>Nucleocytoviricota</taxon>
        <taxon>Pokkesviricetes</taxon>
        <taxon>Chitovirales</taxon>
        <taxon>Poxviridae</taxon>
        <taxon>Chordopoxvirinae</taxon>
        <taxon>Macropopoxvirus</taxon>
        <taxon>Macropopoxvirus mgiganteuspox</taxon>
        <taxon>Eastern kangaroopox virus</taxon>
    </lineage>
</organism>
<dbReference type="EMBL" id="MF661791">
    <property type="protein sequence ID" value="AXK50187.1"/>
    <property type="molecule type" value="Genomic_DNA"/>
</dbReference>
<dbReference type="Proteomes" id="UP000318014">
    <property type="component" value="Genome"/>
</dbReference>
<reference evidence="2" key="3">
    <citation type="submission" date="2018-08" db="EMBL/GenBank/DDBJ databases">
        <authorList>
            <person name="Ferrada E.E."/>
            <person name="Latorre B.A."/>
        </authorList>
    </citation>
    <scope>NUCLEOTIDE SEQUENCE</scope>
    <source>
        <strain evidence="2">NSW</strain>
    </source>
</reference>
<evidence type="ECO:0000313" key="4">
    <source>
        <dbReference type="Proteomes" id="UP000318205"/>
    </source>
</evidence>
<dbReference type="Proteomes" id="UP000318205">
    <property type="component" value="Segment"/>
</dbReference>
<gene>
    <name evidence="2" type="ORF">EKPV-NSW-ORF165</name>
</gene>
<evidence type="ECO:0000313" key="1">
    <source>
        <dbReference type="EMBL" id="ATI21245.1"/>
    </source>
</evidence>
<name>A0A2C9DTB2_9POXV</name>
<reference evidence="1 4" key="2">
    <citation type="journal article" date="2017" name="Virus Res.">
        <title>Complete genomic characterisation of two novel poxviruses (WKPV and EKPV) from western and eastern grey kangaroos.</title>
        <authorList>
            <person name="Bennett M."/>
            <person name="Tu S.L."/>
            <person name="Upton C."/>
            <person name="McArtor C."/>
            <person name="Gillett A."/>
            <person name="Laird T."/>
            <person name="O'Dea M."/>
        </authorList>
    </citation>
    <scope>NUCLEOTIDE SEQUENCE [LARGE SCALE GENOMIC DNA]</scope>
    <source>
        <strain evidence="1">Sunshine Coast</strain>
    </source>
</reference>
<accession>A0A2C9DTB2</accession>
<sequence>MKITSAPLKVNATRQEHVLLPLSGAMLCYHDRTGYCRSYRSLPVRALPDTFRFARGSTCGRCMARESATLVAAFEN</sequence>
<dbReference type="EMBL" id="MF467281">
    <property type="protein sequence ID" value="ATI21245.1"/>
    <property type="molecule type" value="Genomic_DNA"/>
</dbReference>
<keyword evidence="4" id="KW-1185">Reference proteome</keyword>
<evidence type="ECO:0000313" key="3">
    <source>
        <dbReference type="Proteomes" id="UP000318014"/>
    </source>
</evidence>
<reference evidence="2 3" key="1">
    <citation type="journal article" date="2017" name="Sci. Rep.">
        <title>Molecular and microscopic characterization of a novel Eastern grey kangaroopox virus genome directly from a clinical sample.</title>
        <authorList>
            <person name="Sarker S."/>
            <person name="Roberts H.K."/>
            <person name="Tidd N."/>
            <person name="Ault S."/>
            <person name="Ladmore G."/>
            <person name="Peters A."/>
            <person name="Forwood J.K."/>
            <person name="Helbig K."/>
            <person name="Raidal S.R."/>
        </authorList>
    </citation>
    <scope>NUCLEOTIDE SEQUENCE [LARGE SCALE GENOMIC DNA]</scope>
    <source>
        <strain evidence="2 3">NSW</strain>
    </source>
</reference>
<protein>
    <submittedName>
        <fullName evidence="1">Uncharacterized protein</fullName>
    </submittedName>
</protein>
<proteinExistence type="predicted"/>